<reference evidence="1 2" key="2">
    <citation type="journal article" date="2016" name="J. Biotechnol.">
        <title>Complete genome sequence of Arthrobacter alpinus ERGS4:06, a yellow pigmented bacterium tolerant to cold and radiations isolated from Sikkim Himalaya.</title>
        <authorList>
            <person name="Kumar R."/>
            <person name="Singh D."/>
            <person name="Swarnkar M.K."/>
            <person name="Singh A.K."/>
            <person name="Kumar S."/>
        </authorList>
    </citation>
    <scope>NUCLEOTIDE SEQUENCE [LARGE SCALE GENOMIC DNA]</scope>
    <source>
        <strain evidence="1 2">ERGS4:06</strain>
    </source>
</reference>
<evidence type="ECO:0000313" key="1">
    <source>
        <dbReference type="EMBL" id="ALO68648.1"/>
    </source>
</evidence>
<evidence type="ECO:0008006" key="3">
    <source>
        <dbReference type="Google" id="ProtNLM"/>
    </source>
</evidence>
<sequence length="296" mass="33288">MAWRTSQLREAGFGDRHVKFLVATGVLLRMRQGAYLRASYWSGLSAAGRERTVIFMHSYGTNSTSAAGYVYSHTSAARIHGLHLWQADTLIHVTQAKKPSSAGSDAHTRIHTGTLPSSDITMVGQTHVTTLERTVVDCCLTMPYKRALILTDHALRLGASLDILQEAADQLGKHRGVRNLRRVLANADALSESPGETLTRDLLRELNVEAPTLQHWIHTRAGNYRADFAWVQKRVVLEFDGKGKYFDYRPTDEAVFLERKRESALLEAGWVVIRIQWKDLFDEAYFKAKVLAALNR</sequence>
<dbReference type="Proteomes" id="UP000059574">
    <property type="component" value="Chromosome"/>
</dbReference>
<dbReference type="Gene3D" id="3.40.960.10">
    <property type="entry name" value="VSR Endonuclease"/>
    <property type="match status" value="1"/>
</dbReference>
<dbReference type="SUPFAM" id="SSF52980">
    <property type="entry name" value="Restriction endonuclease-like"/>
    <property type="match status" value="1"/>
</dbReference>
<evidence type="ECO:0000313" key="2">
    <source>
        <dbReference type="Proteomes" id="UP000059574"/>
    </source>
</evidence>
<reference evidence="2" key="1">
    <citation type="submission" date="2015-11" db="EMBL/GenBank/DDBJ databases">
        <authorList>
            <person name="Kumar R."/>
            <person name="Singh D."/>
            <person name="Swarnkar M.K."/>
            <person name="Singh A.K."/>
            <person name="Kumar S."/>
        </authorList>
    </citation>
    <scope>NUCLEOTIDE SEQUENCE [LARGE SCALE GENOMIC DNA]</scope>
    <source>
        <strain evidence="2">ERGS4:06</strain>
    </source>
</reference>
<proteinExistence type="predicted"/>
<dbReference type="OrthoDB" id="5517693at2"/>
<dbReference type="InterPro" id="IPR011335">
    <property type="entry name" value="Restrct_endonuc-II-like"/>
</dbReference>
<protein>
    <recommendedName>
        <fullName evidence="3">DUF559 domain-containing protein</fullName>
    </recommendedName>
</protein>
<organism evidence="1 2">
    <name type="scientific">Arthrobacter alpinus</name>
    <dbReference type="NCBI Taxonomy" id="656366"/>
    <lineage>
        <taxon>Bacteria</taxon>
        <taxon>Bacillati</taxon>
        <taxon>Actinomycetota</taxon>
        <taxon>Actinomycetes</taxon>
        <taxon>Micrococcales</taxon>
        <taxon>Micrococcaceae</taxon>
        <taxon>Arthrobacter</taxon>
    </lineage>
</organism>
<dbReference type="EMBL" id="CP013200">
    <property type="protein sequence ID" value="ALO68648.1"/>
    <property type="molecule type" value="Genomic_DNA"/>
</dbReference>
<accession>A0A0S2M4W2</accession>
<dbReference type="AlphaFoldDB" id="A0A0S2M4W2"/>
<name>A0A0S2M4W2_9MICC</name>
<gene>
    <name evidence="1" type="ORF">AS189_17070</name>
</gene>